<protein>
    <submittedName>
        <fullName evidence="1">Uncharacterized protein</fullName>
    </submittedName>
</protein>
<accession>A0A2M6XU58</accession>
<gene>
    <name evidence="1" type="ORF">COT20_02470</name>
</gene>
<name>A0A2M6XU58_9BACT</name>
<organism evidence="1 2">
    <name type="scientific">bacterium (Candidatus Gribaldobacteria) CG08_land_8_20_14_0_20_39_15</name>
    <dbReference type="NCBI Taxonomy" id="2014273"/>
    <lineage>
        <taxon>Bacteria</taxon>
        <taxon>Candidatus Gribaldobacteria</taxon>
    </lineage>
</organism>
<evidence type="ECO:0000313" key="1">
    <source>
        <dbReference type="EMBL" id="PIU14721.1"/>
    </source>
</evidence>
<proteinExistence type="predicted"/>
<dbReference type="AlphaFoldDB" id="A0A2M6XU58"/>
<reference evidence="2" key="1">
    <citation type="submission" date="2017-09" db="EMBL/GenBank/DDBJ databases">
        <title>Depth-based differentiation of microbial function through sediment-hosted aquifers and enrichment of novel symbionts in the deep terrestrial subsurface.</title>
        <authorList>
            <person name="Probst A.J."/>
            <person name="Ladd B."/>
            <person name="Jarett J.K."/>
            <person name="Geller-Mcgrath D.E."/>
            <person name="Sieber C.M.K."/>
            <person name="Emerson J.B."/>
            <person name="Anantharaman K."/>
            <person name="Thomas B.C."/>
            <person name="Malmstrom R."/>
            <person name="Stieglmeier M."/>
            <person name="Klingl A."/>
            <person name="Woyke T."/>
            <person name="Ryan C.M."/>
            <person name="Banfield J.F."/>
        </authorList>
    </citation>
    <scope>NUCLEOTIDE SEQUENCE [LARGE SCALE GENOMIC DNA]</scope>
</reference>
<sequence length="150" mass="17069">MLYPKEQTMELFEKLPRELRAAIFSEDNADYIRQIAERYKITDKVKELAILVGNILLGLLSPDTLGKAMEQELQISTEKTSAISQEINRLILYPVKDKLIDFYKEISFAPSGAITQLEKQKIVVGASQDENIENITPDELGGDTYREMID</sequence>
<dbReference type="EMBL" id="PEXQ01000061">
    <property type="protein sequence ID" value="PIU14721.1"/>
    <property type="molecule type" value="Genomic_DNA"/>
</dbReference>
<evidence type="ECO:0000313" key="2">
    <source>
        <dbReference type="Proteomes" id="UP000229784"/>
    </source>
</evidence>
<comment type="caution">
    <text evidence="1">The sequence shown here is derived from an EMBL/GenBank/DDBJ whole genome shotgun (WGS) entry which is preliminary data.</text>
</comment>
<dbReference type="Proteomes" id="UP000229784">
    <property type="component" value="Unassembled WGS sequence"/>
</dbReference>